<dbReference type="EMBL" id="JAKNCJ010000001">
    <property type="protein sequence ID" value="MCL6422371.1"/>
    <property type="molecule type" value="Genomic_DNA"/>
</dbReference>
<evidence type="ECO:0000256" key="8">
    <source>
        <dbReference type="ARBA" id="ARBA00035585"/>
    </source>
</evidence>
<feature type="binding site" evidence="10">
    <location>
        <position position="89"/>
    </location>
    <ligand>
        <name>Na(+)</name>
        <dbReference type="ChEBI" id="CHEBI:29101"/>
        <note>structural</note>
    </ligand>
</feature>
<evidence type="ECO:0000256" key="4">
    <source>
        <dbReference type="ARBA" id="ARBA00022989"/>
    </source>
</evidence>
<sequence length="144" mass="14691">MSTLVVLLLAVGVGGAAGSVLRWAIKEAWLRRLARRGATSIAAELIPWPTIFANILACFLLGIVVTEFGAATEGSARALFLLLSAGFCGGLSTLSTAAMDVVSLVRRGAPVIAAGYLMVSVGIGMAALWSGLMTAQLFGGVLAP</sequence>
<proteinExistence type="inferred from homology"/>
<evidence type="ECO:0000256" key="1">
    <source>
        <dbReference type="ARBA" id="ARBA00004651"/>
    </source>
</evidence>
<evidence type="ECO:0000256" key="7">
    <source>
        <dbReference type="ARBA" id="ARBA00035120"/>
    </source>
</evidence>
<evidence type="ECO:0000313" key="11">
    <source>
        <dbReference type="EMBL" id="MCL6422371.1"/>
    </source>
</evidence>
<dbReference type="InterPro" id="IPR003691">
    <property type="entry name" value="FluC"/>
</dbReference>
<feature type="binding site" evidence="10">
    <location>
        <position position="92"/>
    </location>
    <ligand>
        <name>Na(+)</name>
        <dbReference type="ChEBI" id="CHEBI:29101"/>
        <note>structural</note>
    </ligand>
</feature>
<comment type="activity regulation">
    <text evidence="10">Na(+) is not transported, but it plays an essential structural role and its presence is essential for fluoride channel function.</text>
</comment>
<feature type="transmembrane region" description="Helical" evidence="10">
    <location>
        <begin position="78"/>
        <end position="99"/>
    </location>
</feature>
<dbReference type="Pfam" id="PF02537">
    <property type="entry name" value="CRCB"/>
    <property type="match status" value="1"/>
</dbReference>
<evidence type="ECO:0000256" key="2">
    <source>
        <dbReference type="ARBA" id="ARBA00022475"/>
    </source>
</evidence>
<reference evidence="11" key="1">
    <citation type="submission" date="2022-02" db="EMBL/GenBank/DDBJ databases">
        <authorList>
            <person name="Lee M."/>
            <person name="Kim S.-J."/>
            <person name="Jung M.-Y."/>
        </authorList>
    </citation>
    <scope>NUCLEOTIDE SEQUENCE</scope>
    <source>
        <strain evidence="11">JHP9</strain>
    </source>
</reference>
<evidence type="ECO:0000256" key="3">
    <source>
        <dbReference type="ARBA" id="ARBA00022692"/>
    </source>
</evidence>
<keyword evidence="6 10" id="KW-0407">Ion channel</keyword>
<name>A0ABT0QXI3_9MICO</name>
<evidence type="ECO:0000256" key="5">
    <source>
        <dbReference type="ARBA" id="ARBA00023136"/>
    </source>
</evidence>
<comment type="subcellular location">
    <subcellularLocation>
        <location evidence="1 10">Cell membrane</location>
        <topology evidence="1 10">Multi-pass membrane protein</topology>
    </subcellularLocation>
</comment>
<protein>
    <recommendedName>
        <fullName evidence="10">Fluoride-specific ion channel FluC</fullName>
    </recommendedName>
</protein>
<dbReference type="PANTHER" id="PTHR28259:SF1">
    <property type="entry name" value="FLUORIDE EXPORT PROTEIN 1-RELATED"/>
    <property type="match status" value="1"/>
</dbReference>
<feature type="transmembrane region" description="Helical" evidence="10">
    <location>
        <begin position="111"/>
        <end position="132"/>
    </location>
</feature>
<keyword evidence="10" id="KW-0479">Metal-binding</keyword>
<keyword evidence="3 10" id="KW-0812">Transmembrane</keyword>
<accession>A0ABT0QXI3</accession>
<feature type="transmembrane region" description="Helical" evidence="10">
    <location>
        <begin position="46"/>
        <end position="66"/>
    </location>
</feature>
<keyword evidence="12" id="KW-1185">Reference proteome</keyword>
<keyword evidence="4 10" id="KW-1133">Transmembrane helix</keyword>
<dbReference type="PANTHER" id="PTHR28259">
    <property type="entry name" value="FLUORIDE EXPORT PROTEIN 1-RELATED"/>
    <property type="match status" value="1"/>
</dbReference>
<keyword evidence="5 10" id="KW-0472">Membrane</keyword>
<evidence type="ECO:0000256" key="9">
    <source>
        <dbReference type="ARBA" id="ARBA00049940"/>
    </source>
</evidence>
<dbReference type="Proteomes" id="UP001203761">
    <property type="component" value="Unassembled WGS sequence"/>
</dbReference>
<dbReference type="HAMAP" id="MF_00454">
    <property type="entry name" value="FluC"/>
    <property type="match status" value="1"/>
</dbReference>
<evidence type="ECO:0000313" key="12">
    <source>
        <dbReference type="Proteomes" id="UP001203761"/>
    </source>
</evidence>
<comment type="function">
    <text evidence="9 10">Fluoride-specific ion channel. Important for reducing fluoride concentration in the cell, thus reducing its toxicity.</text>
</comment>
<keyword evidence="10" id="KW-0813">Transport</keyword>
<dbReference type="RefSeq" id="WP_249736475.1">
    <property type="nucleotide sequence ID" value="NZ_JAKNCJ010000001.1"/>
</dbReference>
<comment type="similarity">
    <text evidence="7 10">Belongs to the fluoride channel Fluc/FEX (TC 1.A.43) family.</text>
</comment>
<comment type="catalytic activity">
    <reaction evidence="8">
        <text>fluoride(in) = fluoride(out)</text>
        <dbReference type="Rhea" id="RHEA:76159"/>
        <dbReference type="ChEBI" id="CHEBI:17051"/>
    </reaction>
    <physiologicalReaction direction="left-to-right" evidence="8">
        <dbReference type="Rhea" id="RHEA:76160"/>
    </physiologicalReaction>
</comment>
<evidence type="ECO:0000256" key="10">
    <source>
        <dbReference type="HAMAP-Rule" id="MF_00454"/>
    </source>
</evidence>
<organism evidence="11 12">
    <name type="scientific">Brachybacterium equifaecis</name>
    <dbReference type="NCBI Taxonomy" id="2910770"/>
    <lineage>
        <taxon>Bacteria</taxon>
        <taxon>Bacillati</taxon>
        <taxon>Actinomycetota</taxon>
        <taxon>Actinomycetes</taxon>
        <taxon>Micrococcales</taxon>
        <taxon>Dermabacteraceae</taxon>
        <taxon>Brachybacterium</taxon>
    </lineage>
</organism>
<comment type="caution">
    <text evidence="11">The sequence shown here is derived from an EMBL/GenBank/DDBJ whole genome shotgun (WGS) entry which is preliminary data.</text>
</comment>
<evidence type="ECO:0000256" key="6">
    <source>
        <dbReference type="ARBA" id="ARBA00023303"/>
    </source>
</evidence>
<gene>
    <name evidence="10" type="primary">fluC</name>
    <name evidence="10" type="synonym">crcB</name>
    <name evidence="11" type="ORF">Bequi_03060</name>
</gene>
<keyword evidence="10" id="KW-0915">Sodium</keyword>
<keyword evidence="10" id="KW-0406">Ion transport</keyword>
<keyword evidence="2 10" id="KW-1003">Cell membrane</keyword>